<dbReference type="Proteomes" id="UP000092555">
    <property type="component" value="Unassembled WGS sequence"/>
</dbReference>
<dbReference type="AlphaFoldDB" id="A0A1A0HGQ3"/>
<dbReference type="InterPro" id="IPR039634">
    <property type="entry name" value="Bul1-like"/>
</dbReference>
<accession>A0A1A0HGQ3</accession>
<evidence type="ECO:0000313" key="2">
    <source>
        <dbReference type="EMBL" id="OBA23176.1"/>
    </source>
</evidence>
<dbReference type="PANTHER" id="PTHR31904">
    <property type="entry name" value="BYPASS OF STOP CODON PROTEIN 5-RELATED"/>
    <property type="match status" value="1"/>
</dbReference>
<dbReference type="Pfam" id="PF04425">
    <property type="entry name" value="Bul1_N"/>
    <property type="match status" value="1"/>
</dbReference>
<evidence type="ECO:0000259" key="1">
    <source>
        <dbReference type="Pfam" id="PF04425"/>
    </source>
</evidence>
<proteinExistence type="predicted"/>
<dbReference type="STRING" id="869754.A0A1A0HGQ3"/>
<feature type="domain" description="Bul1 N-terminal" evidence="1">
    <location>
        <begin position="11"/>
        <end position="77"/>
    </location>
</feature>
<dbReference type="PANTHER" id="PTHR31904:SF1">
    <property type="entry name" value="BYPASS OF STOP CODON PROTEIN 5-RELATED"/>
    <property type="match status" value="1"/>
</dbReference>
<dbReference type="InterPro" id="IPR007519">
    <property type="entry name" value="Bul1_N"/>
</dbReference>
<reference evidence="2 3" key="1">
    <citation type="submission" date="2016-05" db="EMBL/GenBank/DDBJ databases">
        <title>Comparative genomics of biotechnologically important yeasts.</title>
        <authorList>
            <consortium name="DOE Joint Genome Institute"/>
            <person name="Riley R."/>
            <person name="Haridas S."/>
            <person name="Wolfe K.H."/>
            <person name="Lopes M.R."/>
            <person name="Hittinger C.T."/>
            <person name="Goker M."/>
            <person name="Salamov A."/>
            <person name="Wisecaver J."/>
            <person name="Long T.M."/>
            <person name="Aerts A.L."/>
            <person name="Barry K."/>
            <person name="Choi C."/>
            <person name="Clum A."/>
            <person name="Coughlan A.Y."/>
            <person name="Deshpande S."/>
            <person name="Douglass A.P."/>
            <person name="Hanson S.J."/>
            <person name="Klenk H.-P."/>
            <person name="LaButti K."/>
            <person name="Lapidus A."/>
            <person name="Lindquist E."/>
            <person name="Lipzen A."/>
            <person name="Meier-kolthoff J.P."/>
            <person name="Ohm R.A."/>
            <person name="Otillar R.P."/>
            <person name="Pangilinan J."/>
            <person name="Peng Y."/>
            <person name="Rokas A."/>
            <person name="Rosa C.A."/>
            <person name="Scheuner C."/>
            <person name="Sibirny A.A."/>
            <person name="Slot J.C."/>
            <person name="Stielow J.B."/>
            <person name="Sun H."/>
            <person name="Kurtzman C.P."/>
            <person name="Blackwell M."/>
            <person name="Grigoriev I.V."/>
            <person name="Jeffries T.W."/>
        </authorList>
    </citation>
    <scope>NUCLEOTIDE SEQUENCE [LARGE SCALE GENOMIC DNA]</scope>
    <source>
        <strain evidence="2 3">NRRL YB-4993</strain>
    </source>
</reference>
<protein>
    <recommendedName>
        <fullName evidence="1">Bul1 N-terminal domain-containing protein</fullName>
    </recommendedName>
</protein>
<dbReference type="GeneID" id="30026668"/>
<keyword evidence="3" id="KW-1185">Reference proteome</keyword>
<gene>
    <name evidence="2" type="ORF">METBIDRAFT_101360</name>
</gene>
<evidence type="ECO:0000313" key="3">
    <source>
        <dbReference type="Proteomes" id="UP000092555"/>
    </source>
</evidence>
<name>A0A1A0HGQ3_9ASCO</name>
<organism evidence="2 3">
    <name type="scientific">Metschnikowia bicuspidata var. bicuspidata NRRL YB-4993</name>
    <dbReference type="NCBI Taxonomy" id="869754"/>
    <lineage>
        <taxon>Eukaryota</taxon>
        <taxon>Fungi</taxon>
        <taxon>Dikarya</taxon>
        <taxon>Ascomycota</taxon>
        <taxon>Saccharomycotina</taxon>
        <taxon>Pichiomycetes</taxon>
        <taxon>Metschnikowiaceae</taxon>
        <taxon>Metschnikowia</taxon>
    </lineage>
</organism>
<dbReference type="RefSeq" id="XP_018713657.1">
    <property type="nucleotide sequence ID" value="XM_018853692.1"/>
</dbReference>
<sequence>MLCVVQLGNGTKDSLNPPTVARFLNMLDLFASWSYANIDRLVTDSGGPHDWCEYDTDPWDNTQLSIDVKRLFLPHTTSFAISEGHLDQPAVSRKTNSKFMWSDHSHPKPPICSCFGCPMNSRQITQEETC</sequence>
<dbReference type="EMBL" id="LXTC01000001">
    <property type="protein sequence ID" value="OBA23176.1"/>
    <property type="molecule type" value="Genomic_DNA"/>
</dbReference>
<comment type="caution">
    <text evidence="2">The sequence shown here is derived from an EMBL/GenBank/DDBJ whole genome shotgun (WGS) entry which is preliminary data.</text>
</comment>